<protein>
    <submittedName>
        <fullName evidence="6">Thermonuclease</fullName>
    </submittedName>
</protein>
<dbReference type="PANTHER" id="PTHR12302">
    <property type="entry name" value="EBNA2 BINDING PROTEIN P100"/>
    <property type="match status" value="1"/>
</dbReference>
<dbReference type="Gene3D" id="2.40.50.90">
    <property type="match status" value="1"/>
</dbReference>
<sequence>MKSTKALTGIIAIVIVIGVLFFQFINHSGPFQNSGSDTTSGPSKTEKVHVDRVVDGDTLVGSNEQEQNIKIRLIGIDTPETVKPNTPVQPYGKEASDYSKKHLTNKDVYLEYDKEPEDQYGRKLAYVWLDKKTMFNEELVKKGLAREKYFAPNGKYRNVFEQAEHQAKQDKLNIWS</sequence>
<evidence type="ECO:0000313" key="7">
    <source>
        <dbReference type="Proteomes" id="UP000283576"/>
    </source>
</evidence>
<dbReference type="InterPro" id="IPR016071">
    <property type="entry name" value="Staphylococal_nuclease_OB-fold"/>
</dbReference>
<evidence type="ECO:0000256" key="4">
    <source>
        <dbReference type="SAM" id="Phobius"/>
    </source>
</evidence>
<dbReference type="PROSITE" id="PS50830">
    <property type="entry name" value="TNASE_3"/>
    <property type="match status" value="1"/>
</dbReference>
<evidence type="ECO:0000256" key="3">
    <source>
        <dbReference type="ARBA" id="ARBA00022801"/>
    </source>
</evidence>
<name>A0A2T4SZC4_STAGA</name>
<keyword evidence="4" id="KW-1133">Transmembrane helix</keyword>
<proteinExistence type="predicted"/>
<dbReference type="PANTHER" id="PTHR12302:SF3">
    <property type="entry name" value="SERINE_THREONINE-PROTEIN KINASE 31"/>
    <property type="match status" value="1"/>
</dbReference>
<dbReference type="EMBL" id="QXRZ01000001">
    <property type="protein sequence ID" value="RIL44654.1"/>
    <property type="molecule type" value="Genomic_DNA"/>
</dbReference>
<dbReference type="NCBIfam" id="NF047694">
    <property type="entry name" value="TnucaseNucIStaph"/>
    <property type="match status" value="1"/>
</dbReference>
<keyword evidence="2" id="KW-0255">Endonuclease</keyword>
<keyword evidence="4" id="KW-0472">Membrane</keyword>
<dbReference type="GO" id="GO:0004519">
    <property type="term" value="F:endonuclease activity"/>
    <property type="evidence" value="ECO:0007669"/>
    <property type="project" value="UniProtKB-KW"/>
</dbReference>
<evidence type="ECO:0000256" key="1">
    <source>
        <dbReference type="ARBA" id="ARBA00022722"/>
    </source>
</evidence>
<dbReference type="InterPro" id="IPR035437">
    <property type="entry name" value="SNase_OB-fold_sf"/>
</dbReference>
<comment type="caution">
    <text evidence="6">The sequence shown here is derived from an EMBL/GenBank/DDBJ whole genome shotgun (WGS) entry which is preliminary data.</text>
</comment>
<accession>A0A2T4SZC4</accession>
<dbReference type="SMART" id="SM00318">
    <property type="entry name" value="SNc"/>
    <property type="match status" value="1"/>
</dbReference>
<feature type="domain" description="TNase-like" evidence="5">
    <location>
        <begin position="44"/>
        <end position="176"/>
    </location>
</feature>
<evidence type="ECO:0000259" key="5">
    <source>
        <dbReference type="PROSITE" id="PS50830"/>
    </source>
</evidence>
<dbReference type="Pfam" id="PF00565">
    <property type="entry name" value="SNase"/>
    <property type="match status" value="1"/>
</dbReference>
<evidence type="ECO:0000313" key="6">
    <source>
        <dbReference type="EMBL" id="RIL44654.1"/>
    </source>
</evidence>
<dbReference type="GO" id="GO:0016787">
    <property type="term" value="F:hydrolase activity"/>
    <property type="evidence" value="ECO:0007669"/>
    <property type="project" value="UniProtKB-KW"/>
</dbReference>
<dbReference type="CDD" id="cd00175">
    <property type="entry name" value="SNc"/>
    <property type="match status" value="1"/>
</dbReference>
<keyword evidence="3" id="KW-0378">Hydrolase</keyword>
<dbReference type="SUPFAM" id="SSF50199">
    <property type="entry name" value="Staphylococcal nuclease"/>
    <property type="match status" value="1"/>
</dbReference>
<gene>
    <name evidence="6" type="ORF">BUZ01_01380</name>
</gene>
<reference evidence="6 7" key="1">
    <citation type="journal article" date="2016" name="Front. Microbiol.">
        <title>Comprehensive Phylogenetic Analysis of Bovine Non-aureus Staphylococci Species Based on Whole-Genome Sequencing.</title>
        <authorList>
            <person name="Naushad S."/>
            <person name="Barkema H.W."/>
            <person name="Luby C."/>
            <person name="Condas L.A."/>
            <person name="Nobrega D.B."/>
            <person name="Carson D.A."/>
            <person name="De Buck J."/>
        </authorList>
    </citation>
    <scope>NUCLEOTIDE SEQUENCE [LARGE SCALE GENOMIC DNA]</scope>
    <source>
        <strain evidence="6 7">SNUC 1388</strain>
    </source>
</reference>
<keyword evidence="4" id="KW-0812">Transmembrane</keyword>
<keyword evidence="1" id="KW-0540">Nuclease</keyword>
<feature type="transmembrane region" description="Helical" evidence="4">
    <location>
        <begin position="7"/>
        <end position="25"/>
    </location>
</feature>
<evidence type="ECO:0000256" key="2">
    <source>
        <dbReference type="ARBA" id="ARBA00022759"/>
    </source>
</evidence>
<dbReference type="AlphaFoldDB" id="A0A2T4SZC4"/>
<dbReference type="RefSeq" id="WP_107526703.1">
    <property type="nucleotide sequence ID" value="NZ_JAIBNU010000001.1"/>
</dbReference>
<dbReference type="Proteomes" id="UP000283576">
    <property type="component" value="Unassembled WGS sequence"/>
</dbReference>
<organism evidence="6 7">
    <name type="scientific">Staphylococcus gallinarum</name>
    <dbReference type="NCBI Taxonomy" id="1293"/>
    <lineage>
        <taxon>Bacteria</taxon>
        <taxon>Bacillati</taxon>
        <taxon>Bacillota</taxon>
        <taxon>Bacilli</taxon>
        <taxon>Bacillales</taxon>
        <taxon>Staphylococcaceae</taxon>
        <taxon>Staphylococcus</taxon>
    </lineage>
</organism>